<dbReference type="GeneID" id="17258307"/>
<reference evidence="2" key="2">
    <citation type="submission" date="2024-10" db="UniProtKB">
        <authorList>
            <consortium name="EnsemblProtists"/>
        </authorList>
    </citation>
    <scope>IDENTIFICATION</scope>
</reference>
<dbReference type="Proteomes" id="UP000013827">
    <property type="component" value="Unassembled WGS sequence"/>
</dbReference>
<dbReference type="AlphaFoldDB" id="A0A0D3ILS8"/>
<keyword evidence="1" id="KW-0732">Signal</keyword>
<sequence length="132" mass="15184">MLSQCVLINLLTALMSETWERVNEAADDEWKFLYVSNIDEFFGLPPVPPPFNAWLILRHLYLRDRGADPEMLAGRRAESISMAEAELRKRSKMAQRDLVRNEAASEGRTVQAQLSELAMRLRRIERCHARAG</sequence>
<evidence type="ECO:0000313" key="3">
    <source>
        <dbReference type="Proteomes" id="UP000013827"/>
    </source>
</evidence>
<keyword evidence="3" id="KW-1185">Reference proteome</keyword>
<dbReference type="HOGENOM" id="CLU_1921053_0_0_1"/>
<evidence type="ECO:0000313" key="2">
    <source>
        <dbReference type="EnsemblProtists" id="EOD12213"/>
    </source>
</evidence>
<feature type="signal peptide" evidence="1">
    <location>
        <begin position="1"/>
        <end position="25"/>
    </location>
</feature>
<protein>
    <submittedName>
        <fullName evidence="2">Uncharacterized protein</fullName>
    </submittedName>
</protein>
<dbReference type="KEGG" id="ehx:EMIHUDRAFT_357537"/>
<name>A0A0D3ILS8_EMIH1</name>
<proteinExistence type="predicted"/>
<dbReference type="PaxDb" id="2903-EOD12213"/>
<dbReference type="EnsemblProtists" id="EOD12213">
    <property type="protein sequence ID" value="EOD12213"/>
    <property type="gene ID" value="EMIHUDRAFT_357537"/>
</dbReference>
<evidence type="ECO:0000256" key="1">
    <source>
        <dbReference type="SAM" id="SignalP"/>
    </source>
</evidence>
<feature type="chain" id="PRO_5044291135" evidence="1">
    <location>
        <begin position="26"/>
        <end position="132"/>
    </location>
</feature>
<dbReference type="STRING" id="2903.R1BQ49"/>
<reference evidence="3" key="1">
    <citation type="journal article" date="2013" name="Nature">
        <title>Pan genome of the phytoplankton Emiliania underpins its global distribution.</title>
        <authorList>
            <person name="Read B.A."/>
            <person name="Kegel J."/>
            <person name="Klute M.J."/>
            <person name="Kuo A."/>
            <person name="Lefebvre S.C."/>
            <person name="Maumus F."/>
            <person name="Mayer C."/>
            <person name="Miller J."/>
            <person name="Monier A."/>
            <person name="Salamov A."/>
            <person name="Young J."/>
            <person name="Aguilar M."/>
            <person name="Claverie J.M."/>
            <person name="Frickenhaus S."/>
            <person name="Gonzalez K."/>
            <person name="Herman E.K."/>
            <person name="Lin Y.C."/>
            <person name="Napier J."/>
            <person name="Ogata H."/>
            <person name="Sarno A.F."/>
            <person name="Shmutz J."/>
            <person name="Schroeder D."/>
            <person name="de Vargas C."/>
            <person name="Verret F."/>
            <person name="von Dassow P."/>
            <person name="Valentin K."/>
            <person name="Van de Peer Y."/>
            <person name="Wheeler G."/>
            <person name="Dacks J.B."/>
            <person name="Delwiche C.F."/>
            <person name="Dyhrman S.T."/>
            <person name="Glockner G."/>
            <person name="John U."/>
            <person name="Richards T."/>
            <person name="Worden A.Z."/>
            <person name="Zhang X."/>
            <person name="Grigoriev I.V."/>
            <person name="Allen A.E."/>
            <person name="Bidle K."/>
            <person name="Borodovsky M."/>
            <person name="Bowler C."/>
            <person name="Brownlee C."/>
            <person name="Cock J.M."/>
            <person name="Elias M."/>
            <person name="Gladyshev V.N."/>
            <person name="Groth M."/>
            <person name="Guda C."/>
            <person name="Hadaegh A."/>
            <person name="Iglesias-Rodriguez M.D."/>
            <person name="Jenkins J."/>
            <person name="Jones B.M."/>
            <person name="Lawson T."/>
            <person name="Leese F."/>
            <person name="Lindquist E."/>
            <person name="Lobanov A."/>
            <person name="Lomsadze A."/>
            <person name="Malik S.B."/>
            <person name="Marsh M.E."/>
            <person name="Mackinder L."/>
            <person name="Mock T."/>
            <person name="Mueller-Roeber B."/>
            <person name="Pagarete A."/>
            <person name="Parker M."/>
            <person name="Probert I."/>
            <person name="Quesneville H."/>
            <person name="Raines C."/>
            <person name="Rensing S.A."/>
            <person name="Riano-Pachon D.M."/>
            <person name="Richier S."/>
            <person name="Rokitta S."/>
            <person name="Shiraiwa Y."/>
            <person name="Soanes D.M."/>
            <person name="van der Giezen M."/>
            <person name="Wahlund T.M."/>
            <person name="Williams B."/>
            <person name="Wilson W."/>
            <person name="Wolfe G."/>
            <person name="Wurch L.L."/>
        </authorList>
    </citation>
    <scope>NUCLEOTIDE SEQUENCE</scope>
</reference>
<accession>A0A0D3ILS8</accession>
<dbReference type="RefSeq" id="XP_005764642.1">
    <property type="nucleotide sequence ID" value="XM_005764585.1"/>
</dbReference>
<organism evidence="2 3">
    <name type="scientific">Emiliania huxleyi (strain CCMP1516)</name>
    <dbReference type="NCBI Taxonomy" id="280463"/>
    <lineage>
        <taxon>Eukaryota</taxon>
        <taxon>Haptista</taxon>
        <taxon>Haptophyta</taxon>
        <taxon>Prymnesiophyceae</taxon>
        <taxon>Isochrysidales</taxon>
        <taxon>Noelaerhabdaceae</taxon>
        <taxon>Emiliania</taxon>
    </lineage>
</organism>